<dbReference type="SUPFAM" id="SSF53756">
    <property type="entry name" value="UDP-Glycosyltransferase/glycogen phosphorylase"/>
    <property type="match status" value="1"/>
</dbReference>
<dbReference type="RefSeq" id="WP_069215312.1">
    <property type="nucleotide sequence ID" value="NZ_FTRA01000001.1"/>
</dbReference>
<evidence type="ECO:0000313" key="2">
    <source>
        <dbReference type="Proteomes" id="UP000188947"/>
    </source>
</evidence>
<name>A0A1V3U3Z0_ELIME</name>
<sequence length="369" mass="43268">MPDNPMSGKAGNITRLQQMLSYFNDNEVFEVDFVSLRDWGMWKENDEEEFKKRYTNVKLHLLEKKYKKNFFKYLFLYKIPYLFKSNPIDISSYILKKEFRKIAKSGGYDKIVVSYASWGSMIKDSEIKSYKIIDTHDFITAQNRERQDKIGTFFKGEMDILRYFDEIWTYSIEEEYIFSQFTHRKVKLMPISFPSHDNSNNGSYPYEIIYVASDNPHNILGINWFINEVLPRLENHKVHVIGKIGNVLQDHPNIIKHGLVDSLDDYYKSAKIAICPMLSGTGIKIKVLEALSYSLPVVTNRRGVDGLINKSLNGCLVSESGLEFADNIMKLLNDDKFYEEIKHYGKKYFLENHMINQEKKILDHTFLND</sequence>
<evidence type="ECO:0000313" key="1">
    <source>
        <dbReference type="EMBL" id="OOH97743.1"/>
    </source>
</evidence>
<dbReference type="OrthoDB" id="1059846at2"/>
<dbReference type="Proteomes" id="UP000188947">
    <property type="component" value="Unassembled WGS sequence"/>
</dbReference>
<proteinExistence type="predicted"/>
<dbReference type="STRING" id="238.BBD35_03840"/>
<evidence type="ECO:0008006" key="3">
    <source>
        <dbReference type="Google" id="ProtNLM"/>
    </source>
</evidence>
<dbReference type="Gene3D" id="3.40.50.2000">
    <property type="entry name" value="Glycogen Phosphorylase B"/>
    <property type="match status" value="1"/>
</dbReference>
<organism evidence="1 2">
    <name type="scientific">Elizabethkingia meningoseptica</name>
    <name type="common">Chryseobacterium meningosepticum</name>
    <dbReference type="NCBI Taxonomy" id="238"/>
    <lineage>
        <taxon>Bacteria</taxon>
        <taxon>Pseudomonadati</taxon>
        <taxon>Bacteroidota</taxon>
        <taxon>Flavobacteriia</taxon>
        <taxon>Flavobacteriales</taxon>
        <taxon>Weeksellaceae</taxon>
        <taxon>Elizabethkingia</taxon>
    </lineage>
</organism>
<accession>A0A1V3U3Z0</accession>
<gene>
    <name evidence="1" type="ORF">BMF97_00270</name>
</gene>
<keyword evidence="2" id="KW-1185">Reference proteome</keyword>
<dbReference type="EMBL" id="MPOG01000001">
    <property type="protein sequence ID" value="OOH97743.1"/>
    <property type="molecule type" value="Genomic_DNA"/>
</dbReference>
<comment type="caution">
    <text evidence="1">The sequence shown here is derived from an EMBL/GenBank/DDBJ whole genome shotgun (WGS) entry which is preliminary data.</text>
</comment>
<reference evidence="1 2" key="1">
    <citation type="submission" date="2016-11" db="EMBL/GenBank/DDBJ databases">
        <title>Genome sequence and comparative genomic analysis of clinical strain Elizabethkingia meningoseptica 61421 PRCM.</title>
        <authorList>
            <person name="Wang M."/>
            <person name="Hu S."/>
            <person name="Cao L."/>
            <person name="Jiang T."/>
            <person name="Zhou Y."/>
            <person name="Ming D."/>
        </authorList>
    </citation>
    <scope>NUCLEOTIDE SEQUENCE [LARGE SCALE GENOMIC DNA]</scope>
    <source>
        <strain evidence="1 2">61421 PRCM</strain>
    </source>
</reference>
<dbReference type="AlphaFoldDB" id="A0A1V3U3Z0"/>
<protein>
    <recommendedName>
        <fullName evidence="3">Glycosyl transferase family 1</fullName>
    </recommendedName>
</protein>
<dbReference type="Pfam" id="PF13692">
    <property type="entry name" value="Glyco_trans_1_4"/>
    <property type="match status" value="1"/>
</dbReference>